<reference evidence="6 7" key="1">
    <citation type="journal article" date="2016" name="Nat. Commun.">
        <title>Thousands of microbial genomes shed light on interconnected biogeochemical processes in an aquifer system.</title>
        <authorList>
            <person name="Anantharaman K."/>
            <person name="Brown C.T."/>
            <person name="Hug L.A."/>
            <person name="Sharon I."/>
            <person name="Castelle C.J."/>
            <person name="Probst A.J."/>
            <person name="Thomas B.C."/>
            <person name="Singh A."/>
            <person name="Wilkins M.J."/>
            <person name="Karaoz U."/>
            <person name="Brodie E.L."/>
            <person name="Williams K.H."/>
            <person name="Hubbard S.S."/>
            <person name="Banfield J.F."/>
        </authorList>
    </citation>
    <scope>NUCLEOTIDE SEQUENCE [LARGE SCALE GENOMIC DNA]</scope>
</reference>
<evidence type="ECO:0008006" key="8">
    <source>
        <dbReference type="Google" id="ProtNLM"/>
    </source>
</evidence>
<evidence type="ECO:0000256" key="3">
    <source>
        <dbReference type="ARBA" id="ARBA00022723"/>
    </source>
</evidence>
<dbReference type="InterPro" id="IPR036412">
    <property type="entry name" value="HAD-like_sf"/>
</dbReference>
<evidence type="ECO:0000313" key="6">
    <source>
        <dbReference type="EMBL" id="OGD88656.1"/>
    </source>
</evidence>
<dbReference type="EMBL" id="MFAY01000031">
    <property type="protein sequence ID" value="OGD88656.1"/>
    <property type="molecule type" value="Genomic_DNA"/>
</dbReference>
<dbReference type="GO" id="GO:0003824">
    <property type="term" value="F:catalytic activity"/>
    <property type="evidence" value="ECO:0007669"/>
    <property type="project" value="UniProtKB-ARBA"/>
</dbReference>
<dbReference type="Gene3D" id="1.10.150.240">
    <property type="entry name" value="Putative phosphatase, domain 2"/>
    <property type="match status" value="1"/>
</dbReference>
<comment type="similarity">
    <text evidence="2">Belongs to the HAD-like hydrolase superfamily. CbbY/CbbZ/Gph/YieH family.</text>
</comment>
<evidence type="ECO:0000256" key="4">
    <source>
        <dbReference type="ARBA" id="ARBA00022842"/>
    </source>
</evidence>
<dbReference type="Proteomes" id="UP000178577">
    <property type="component" value="Unassembled WGS sequence"/>
</dbReference>
<dbReference type="InterPro" id="IPR023198">
    <property type="entry name" value="PGP-like_dom2"/>
</dbReference>
<dbReference type="PANTHER" id="PTHR46193:SF18">
    <property type="entry name" value="HEXITOL PHOSPHATASE B"/>
    <property type="match status" value="1"/>
</dbReference>
<dbReference type="SUPFAM" id="SSF56784">
    <property type="entry name" value="HAD-like"/>
    <property type="match status" value="1"/>
</dbReference>
<evidence type="ECO:0000256" key="5">
    <source>
        <dbReference type="ARBA" id="ARBA00023277"/>
    </source>
</evidence>
<accession>A0A1F5G9X7</accession>
<evidence type="ECO:0000256" key="1">
    <source>
        <dbReference type="ARBA" id="ARBA00001946"/>
    </source>
</evidence>
<sequence>MDGVLVDSELYHEQYLTDVCKRLGVNITREDFDILRGTTAESFWEYIAKKYSLKKATPTFIENVRTGYIDYLKSLKTVKPVEGVIELLETLEFLKFQKVVASSASRARVQALLEMLDLSKYFAEKVSGQDVEKGKPEPDIFLVCAQKIDRSPAQCVVIEDSPNGVAAAKAAGMKCIGFTGTGTEAKKLSDCDLIIKSFEEIIRVLKDKKSLNHLFIG</sequence>
<gene>
    <name evidence="6" type="ORF">A2693_02090</name>
</gene>
<proteinExistence type="inferred from homology"/>
<comment type="cofactor">
    <cofactor evidence="1">
        <name>Mg(2+)</name>
        <dbReference type="ChEBI" id="CHEBI:18420"/>
    </cofactor>
</comment>
<organism evidence="6 7">
    <name type="scientific">Candidatus Curtissbacteria bacterium RIFCSPHIGHO2_01_FULL_40_12</name>
    <dbReference type="NCBI Taxonomy" id="1797710"/>
    <lineage>
        <taxon>Bacteria</taxon>
        <taxon>Candidatus Curtissiibacteriota</taxon>
    </lineage>
</organism>
<evidence type="ECO:0000256" key="2">
    <source>
        <dbReference type="ARBA" id="ARBA00006171"/>
    </source>
</evidence>
<dbReference type="Gene3D" id="3.40.50.1000">
    <property type="entry name" value="HAD superfamily/HAD-like"/>
    <property type="match status" value="1"/>
</dbReference>
<protein>
    <recommendedName>
        <fullName evidence="8">Phosphatase</fullName>
    </recommendedName>
</protein>
<keyword evidence="4" id="KW-0460">Magnesium</keyword>
<dbReference type="AlphaFoldDB" id="A0A1F5G9X7"/>
<name>A0A1F5G9X7_9BACT</name>
<keyword evidence="5" id="KW-0119">Carbohydrate metabolism</keyword>
<dbReference type="Pfam" id="PF13419">
    <property type="entry name" value="HAD_2"/>
    <property type="match status" value="1"/>
</dbReference>
<dbReference type="InterPro" id="IPR006439">
    <property type="entry name" value="HAD-SF_hydro_IA"/>
</dbReference>
<comment type="caution">
    <text evidence="6">The sequence shown here is derived from an EMBL/GenBank/DDBJ whole genome shotgun (WGS) entry which is preliminary data.</text>
</comment>
<dbReference type="InterPro" id="IPR041492">
    <property type="entry name" value="HAD_2"/>
</dbReference>
<dbReference type="GO" id="GO:0046872">
    <property type="term" value="F:metal ion binding"/>
    <property type="evidence" value="ECO:0007669"/>
    <property type="project" value="UniProtKB-KW"/>
</dbReference>
<dbReference type="NCBIfam" id="TIGR01509">
    <property type="entry name" value="HAD-SF-IA-v3"/>
    <property type="match status" value="1"/>
</dbReference>
<keyword evidence="3" id="KW-0479">Metal-binding</keyword>
<dbReference type="PANTHER" id="PTHR46193">
    <property type="entry name" value="6-PHOSPHOGLUCONATE PHOSPHATASE"/>
    <property type="match status" value="1"/>
</dbReference>
<evidence type="ECO:0000313" key="7">
    <source>
        <dbReference type="Proteomes" id="UP000178577"/>
    </source>
</evidence>
<dbReference type="InterPro" id="IPR023214">
    <property type="entry name" value="HAD_sf"/>
</dbReference>
<dbReference type="InterPro" id="IPR051600">
    <property type="entry name" value="Beta-PGM-like"/>
</dbReference>